<dbReference type="Gene3D" id="2.130.10.10">
    <property type="entry name" value="YVTN repeat-like/Quinoprotein amine dehydrogenase"/>
    <property type="match status" value="1"/>
</dbReference>
<evidence type="ECO:0000313" key="2">
    <source>
        <dbReference type="Proteomes" id="UP001501207"/>
    </source>
</evidence>
<dbReference type="SUPFAM" id="SSF51004">
    <property type="entry name" value="C-terminal (heme d1) domain of cytochrome cd1-nitrite reductase"/>
    <property type="match status" value="1"/>
</dbReference>
<dbReference type="InterPro" id="IPR051200">
    <property type="entry name" value="Host-pathogen_enzymatic-act"/>
</dbReference>
<dbReference type="InterPro" id="IPR011964">
    <property type="entry name" value="YVTN_b-propeller_repeat"/>
</dbReference>
<sequence>MNRSRSLKWLIPALFLLNACSKDDNPAPRPPEVKPTHGVYVLSEGSFGGNNTVLSYYDFAMQKTQPFEADLYRAVNGEGLGDTGNDLLIYGNKMYVVMNVSSYVAVLDAATAKRIDSVSFTGAGGKKREPRYAVGAAGKVFVSASDGTVTVIDTATLTAEKQIRVGNSPEGMAVSGNSLYVANSGWKEALTGKPYDSTVSVIDLSTLSETKRIVTGINPRNIQATASGMLYVSTSGNYQDVHGKLYVIDGKTQTLDRTLDRESPLIAISGRTAYLYNTNDFSGKATLAVMDTETGDILREQFITDGTKVQSPYGVCIDDSNGDVYITDARDYTASGEVFCFDKEGKKKFSFSVRPGVSPNHVAFLR</sequence>
<dbReference type="PANTHER" id="PTHR47197:SF3">
    <property type="entry name" value="DIHYDRO-HEME D1 DEHYDROGENASE"/>
    <property type="match status" value="1"/>
</dbReference>
<dbReference type="InterPro" id="IPR011048">
    <property type="entry name" value="Haem_d1_sf"/>
</dbReference>
<keyword evidence="2" id="KW-1185">Reference proteome</keyword>
<dbReference type="NCBIfam" id="TIGR02276">
    <property type="entry name" value="beta_rpt_yvtn"/>
    <property type="match status" value="1"/>
</dbReference>
<dbReference type="Pfam" id="PF16819">
    <property type="entry name" value="DUF5074"/>
    <property type="match status" value="1"/>
</dbReference>
<accession>A0ABP8G0S2</accession>
<evidence type="ECO:0000313" key="1">
    <source>
        <dbReference type="EMBL" id="GAA4314956.1"/>
    </source>
</evidence>
<comment type="caution">
    <text evidence="1">The sequence shown here is derived from an EMBL/GenBank/DDBJ whole genome shotgun (WGS) entry which is preliminary data.</text>
</comment>
<dbReference type="RefSeq" id="WP_344980008.1">
    <property type="nucleotide sequence ID" value="NZ_BAABFN010000006.1"/>
</dbReference>
<organism evidence="1 2">
    <name type="scientific">Compostibacter hankyongensis</name>
    <dbReference type="NCBI Taxonomy" id="1007089"/>
    <lineage>
        <taxon>Bacteria</taxon>
        <taxon>Pseudomonadati</taxon>
        <taxon>Bacteroidota</taxon>
        <taxon>Chitinophagia</taxon>
        <taxon>Chitinophagales</taxon>
        <taxon>Chitinophagaceae</taxon>
        <taxon>Compostibacter</taxon>
    </lineage>
</organism>
<dbReference type="InterPro" id="IPR015943">
    <property type="entry name" value="WD40/YVTN_repeat-like_dom_sf"/>
</dbReference>
<evidence type="ECO:0008006" key="3">
    <source>
        <dbReference type="Google" id="ProtNLM"/>
    </source>
</evidence>
<dbReference type="EMBL" id="BAABFN010000006">
    <property type="protein sequence ID" value="GAA4314956.1"/>
    <property type="molecule type" value="Genomic_DNA"/>
</dbReference>
<protein>
    <recommendedName>
        <fullName evidence="3">YncE family protein</fullName>
    </recommendedName>
</protein>
<proteinExistence type="predicted"/>
<dbReference type="InterPro" id="IPR031815">
    <property type="entry name" value="DUF5074"/>
</dbReference>
<dbReference type="Proteomes" id="UP001501207">
    <property type="component" value="Unassembled WGS sequence"/>
</dbReference>
<reference evidence="2" key="1">
    <citation type="journal article" date="2019" name="Int. J. Syst. Evol. Microbiol.">
        <title>The Global Catalogue of Microorganisms (GCM) 10K type strain sequencing project: providing services to taxonomists for standard genome sequencing and annotation.</title>
        <authorList>
            <consortium name="The Broad Institute Genomics Platform"/>
            <consortium name="The Broad Institute Genome Sequencing Center for Infectious Disease"/>
            <person name="Wu L."/>
            <person name="Ma J."/>
        </authorList>
    </citation>
    <scope>NUCLEOTIDE SEQUENCE [LARGE SCALE GENOMIC DNA]</scope>
    <source>
        <strain evidence="2">JCM 17664</strain>
    </source>
</reference>
<gene>
    <name evidence="1" type="ORF">GCM10023143_26050</name>
</gene>
<dbReference type="PANTHER" id="PTHR47197">
    <property type="entry name" value="PROTEIN NIRF"/>
    <property type="match status" value="1"/>
</dbReference>
<name>A0ABP8G0S2_9BACT</name>